<dbReference type="Proteomes" id="UP000319004">
    <property type="component" value="Chromosome"/>
</dbReference>
<dbReference type="EMBL" id="CP037423">
    <property type="protein sequence ID" value="QDV41115.1"/>
    <property type="molecule type" value="Genomic_DNA"/>
</dbReference>
<dbReference type="AlphaFoldDB" id="A0A518HJT7"/>
<organism evidence="1 2">
    <name type="scientific">Stieleria neptunia</name>
    <dbReference type="NCBI Taxonomy" id="2527979"/>
    <lineage>
        <taxon>Bacteria</taxon>
        <taxon>Pseudomonadati</taxon>
        <taxon>Planctomycetota</taxon>
        <taxon>Planctomycetia</taxon>
        <taxon>Pirellulales</taxon>
        <taxon>Pirellulaceae</taxon>
        <taxon>Stieleria</taxon>
    </lineage>
</organism>
<dbReference type="RefSeq" id="WP_145384900.1">
    <property type="nucleotide sequence ID" value="NZ_CP037423.1"/>
</dbReference>
<protein>
    <submittedName>
        <fullName evidence="1">Uncharacterized protein</fullName>
    </submittedName>
</protein>
<sequence>MIFAVIAFSFRTVNAVLTNLQEAYAVDWTSEFVIRHLRSTGNIWPSDWSDLEDEFESEAGHGDQFTFEELQELVNIRWGTRPATIASCDPPMKVITLASGSESHFVGSEPNERIRNYLADALSTTSDSPK</sequence>
<dbReference type="KEGG" id="snep:Enr13x_09530"/>
<name>A0A518HJT7_9BACT</name>
<gene>
    <name evidence="1" type="ORF">Enr13x_09530</name>
</gene>
<evidence type="ECO:0000313" key="2">
    <source>
        <dbReference type="Proteomes" id="UP000319004"/>
    </source>
</evidence>
<proteinExistence type="predicted"/>
<reference evidence="1 2" key="1">
    <citation type="submission" date="2019-03" db="EMBL/GenBank/DDBJ databases">
        <title>Deep-cultivation of Planctomycetes and their phenomic and genomic characterization uncovers novel biology.</title>
        <authorList>
            <person name="Wiegand S."/>
            <person name="Jogler M."/>
            <person name="Boedeker C."/>
            <person name="Pinto D."/>
            <person name="Vollmers J."/>
            <person name="Rivas-Marin E."/>
            <person name="Kohn T."/>
            <person name="Peeters S.H."/>
            <person name="Heuer A."/>
            <person name="Rast P."/>
            <person name="Oberbeckmann S."/>
            <person name="Bunk B."/>
            <person name="Jeske O."/>
            <person name="Meyerdierks A."/>
            <person name="Storesund J.E."/>
            <person name="Kallscheuer N."/>
            <person name="Luecker S."/>
            <person name="Lage O.M."/>
            <person name="Pohl T."/>
            <person name="Merkel B.J."/>
            <person name="Hornburger P."/>
            <person name="Mueller R.-W."/>
            <person name="Bruemmer F."/>
            <person name="Labrenz M."/>
            <person name="Spormann A.M."/>
            <person name="Op den Camp H."/>
            <person name="Overmann J."/>
            <person name="Amann R."/>
            <person name="Jetten M.S.M."/>
            <person name="Mascher T."/>
            <person name="Medema M.H."/>
            <person name="Devos D.P."/>
            <person name="Kaster A.-K."/>
            <person name="Ovreas L."/>
            <person name="Rohde M."/>
            <person name="Galperin M.Y."/>
            <person name="Jogler C."/>
        </authorList>
    </citation>
    <scope>NUCLEOTIDE SEQUENCE [LARGE SCALE GENOMIC DNA]</scope>
    <source>
        <strain evidence="1 2">Enr13</strain>
    </source>
</reference>
<accession>A0A518HJT7</accession>
<dbReference type="OrthoDB" id="278919at2"/>
<evidence type="ECO:0000313" key="1">
    <source>
        <dbReference type="EMBL" id="QDV41115.1"/>
    </source>
</evidence>
<keyword evidence="2" id="KW-1185">Reference proteome</keyword>